<dbReference type="GO" id="GO:0009190">
    <property type="term" value="P:cyclic nucleotide biosynthetic process"/>
    <property type="evidence" value="ECO:0007669"/>
    <property type="project" value="InterPro"/>
</dbReference>
<accession>A0A084STE2</accession>
<feature type="region of interest" description="Disordered" evidence="3">
    <location>
        <begin position="421"/>
        <end position="442"/>
    </location>
</feature>
<sequence length="1365" mass="148805">MNFPSRLHALAAFLPGSLVRALQEDTSRPRAGALREQQGAVLFADLTGFTAVAEALENSGPAGAERLRGILDAFFSSLIDTLLAHGGDVLRFAGDALVALWPVEADGDLAQAVRLAAQCAQAAQGLIDGSQPVDGVRLRLKVGIGAGTVRLSDVGGERGRWDFLASGEPLLEMAQAQGAALPGEIILGPRAWPLLPRAQGEPRGAAGWKLLSMEPGPLPDVRLQEPVPPELEPALCSYLPRVVTHRLEAGHGQWLSEFRTVTVLFINLAAPGFASGQRPEELQRAVSTLQSVLFRYGGSANQVVVDDKGLVMVAAFGLPPLSHEDDAARAVQTALDLRGALQVLNLQYRLGLATGRVFCGTTGGATRREYVMVGHTVNLAARLMQAAVDDVLCDATTLRLASSRLRFETLAPLKMKGITHPVPVFRPEPGGDTPTASGPGTRLVGRQEERTRLASAVRALAERGVGGTVLLEGEAGIGKSVLVGELLERARAAGLSTALGLGTSVEGSPGWHAWRSVFSRLLELEGLPDEAARTARLLERLSAWPEQEAWAPLLNDVLPVEVPENDAVHNMPAPLRAATTRELLVQLLDDRARERPRMVVLDDAHWMDSASWELALAVQRRVKRLLLVLSTRPPNESTPAGYRQLRDSPGTVHLPLGRMSYEDVLALVRQRLGARHLPAQAATFIRDRAEGHPLFSEELACALRDAGYLVIERGECRLGARSVEKMALELPGTIQGLITSRIDRLTQQQQLTLKVASVLGRAFPFELLRAVHPVEADRPTLPQQLAELERLDLVQREESGTGPAYAFKHVLIQEAAYHLMAFSQRRELHRAVALLHEREQEERGEQLQPLLAHHWRMAEQPERALEHLERAAEAAVSRGAHAETVALLKRALELAASGGEPVDALREARWSARLGAAYHALGETEHSLRHCDAALRLLGQTRPGSRAGWGGRLAWEVTRHVGHMLLGRWLPAPRLEAERERLTLAAGIFSTLAQQSFYADRMLEHFTANFTAVNLAEAAREFSTSTPAYNSLGYMAGLGRMHGLARRYFHRASPPGGSRSPHTDIVEGSWHLTFGRWEEGLRLVELGIAGARRLHEHFTLCTGLEVLGMGLELAREPGAAQYVRESMLREATEVSNVVNVLWALTEMTPTLLLLARQDEAAERLREAEVLLGLADPSNALRFRCNAALVAWRQGEPGRVLLHAREALRLLHKRPLVMWSDLTSLTSLVQACLELWEAARGTGDTEPRALATASLRVLRKASRLHPTAHSRTARLEGTSAWLEGRTGRARALWGRAVELANTWRLPTDEGLAHYELARTSEPGGTRALHLSRARHIFEHLDAPGPLRALEALEQPLLPAPAKASAG</sequence>
<keyword evidence="1" id="KW-0547">Nucleotide-binding</keyword>
<dbReference type="Pfam" id="PF13191">
    <property type="entry name" value="AAA_16"/>
    <property type="match status" value="1"/>
</dbReference>
<evidence type="ECO:0000259" key="4">
    <source>
        <dbReference type="PROSITE" id="PS50125"/>
    </source>
</evidence>
<dbReference type="RefSeq" id="WP_043397594.1">
    <property type="nucleotide sequence ID" value="NZ_JPMI01000131.1"/>
</dbReference>
<feature type="domain" description="Guanylate cyclase" evidence="4">
    <location>
        <begin position="262"/>
        <end position="384"/>
    </location>
</feature>
<dbReference type="SUPFAM" id="SSF52540">
    <property type="entry name" value="P-loop containing nucleoside triphosphate hydrolases"/>
    <property type="match status" value="1"/>
</dbReference>
<dbReference type="SUPFAM" id="SSF48452">
    <property type="entry name" value="TPR-like"/>
    <property type="match status" value="1"/>
</dbReference>
<dbReference type="GO" id="GO:0005737">
    <property type="term" value="C:cytoplasm"/>
    <property type="evidence" value="ECO:0007669"/>
    <property type="project" value="TreeGrafter"/>
</dbReference>
<feature type="domain" description="Guanylate cyclase" evidence="4">
    <location>
        <begin position="40"/>
        <end position="166"/>
    </location>
</feature>
<evidence type="ECO:0000313" key="5">
    <source>
        <dbReference type="EMBL" id="KFA91727.1"/>
    </source>
</evidence>
<organism evidence="5 6">
    <name type="scientific">Archangium violaceum Cb vi76</name>
    <dbReference type="NCBI Taxonomy" id="1406225"/>
    <lineage>
        <taxon>Bacteria</taxon>
        <taxon>Pseudomonadati</taxon>
        <taxon>Myxococcota</taxon>
        <taxon>Myxococcia</taxon>
        <taxon>Myxococcales</taxon>
        <taxon>Cystobacterineae</taxon>
        <taxon>Archangiaceae</taxon>
        <taxon>Archangium</taxon>
    </lineage>
</organism>
<gene>
    <name evidence="5" type="ORF">Q664_20030</name>
</gene>
<reference evidence="5 6" key="1">
    <citation type="submission" date="2014-07" db="EMBL/GenBank/DDBJ databases">
        <title>Draft Genome Sequence of Gephyronic Acid Producer, Cystobacter violaceus Strain Cb vi76.</title>
        <authorList>
            <person name="Stevens D.C."/>
            <person name="Young J."/>
            <person name="Carmichael R."/>
            <person name="Tan J."/>
            <person name="Taylor R.E."/>
        </authorList>
    </citation>
    <scope>NUCLEOTIDE SEQUENCE [LARGE SCALE GENOMIC DNA]</scope>
    <source>
        <strain evidence="5 6">Cb vi76</strain>
    </source>
</reference>
<dbReference type="GO" id="GO:0005524">
    <property type="term" value="F:ATP binding"/>
    <property type="evidence" value="ECO:0007669"/>
    <property type="project" value="UniProtKB-KW"/>
</dbReference>
<dbReference type="GO" id="GO:0035556">
    <property type="term" value="P:intracellular signal transduction"/>
    <property type="evidence" value="ECO:0007669"/>
    <property type="project" value="InterPro"/>
</dbReference>
<dbReference type="Gene3D" id="3.30.70.1230">
    <property type="entry name" value="Nucleotide cyclase"/>
    <property type="match status" value="2"/>
</dbReference>
<dbReference type="Proteomes" id="UP000028547">
    <property type="component" value="Unassembled WGS sequence"/>
</dbReference>
<evidence type="ECO:0000256" key="3">
    <source>
        <dbReference type="SAM" id="MobiDB-lite"/>
    </source>
</evidence>
<dbReference type="InterPro" id="IPR029787">
    <property type="entry name" value="Nucleotide_cyclase"/>
</dbReference>
<dbReference type="PROSITE" id="PS50125">
    <property type="entry name" value="GUANYLATE_CYCLASE_2"/>
    <property type="match status" value="2"/>
</dbReference>
<evidence type="ECO:0000256" key="2">
    <source>
        <dbReference type="ARBA" id="ARBA00022840"/>
    </source>
</evidence>
<dbReference type="CDD" id="cd07302">
    <property type="entry name" value="CHD"/>
    <property type="match status" value="2"/>
</dbReference>
<comment type="caution">
    <text evidence="5">The sequence shown here is derived from an EMBL/GenBank/DDBJ whole genome shotgun (WGS) entry which is preliminary data.</text>
</comment>
<protein>
    <recommendedName>
        <fullName evidence="4">Guanylate cyclase domain-containing protein</fullName>
    </recommendedName>
</protein>
<evidence type="ECO:0000256" key="1">
    <source>
        <dbReference type="ARBA" id="ARBA00022741"/>
    </source>
</evidence>
<dbReference type="GO" id="GO:0004016">
    <property type="term" value="F:adenylate cyclase activity"/>
    <property type="evidence" value="ECO:0007669"/>
    <property type="project" value="UniProtKB-ARBA"/>
</dbReference>
<dbReference type="Pfam" id="PF00211">
    <property type="entry name" value="Guanylate_cyc"/>
    <property type="match status" value="1"/>
</dbReference>
<dbReference type="InterPro" id="IPR041664">
    <property type="entry name" value="AAA_16"/>
</dbReference>
<dbReference type="PANTHER" id="PTHR16305:SF28">
    <property type="entry name" value="GUANYLATE CYCLASE DOMAIN-CONTAINING PROTEIN"/>
    <property type="match status" value="1"/>
</dbReference>
<keyword evidence="2" id="KW-0067">ATP-binding</keyword>
<dbReference type="InterPro" id="IPR001054">
    <property type="entry name" value="A/G_cyclase"/>
</dbReference>
<proteinExistence type="predicted"/>
<dbReference type="EMBL" id="JPMI01000131">
    <property type="protein sequence ID" value="KFA91727.1"/>
    <property type="molecule type" value="Genomic_DNA"/>
</dbReference>
<dbReference type="SMART" id="SM00044">
    <property type="entry name" value="CYCc"/>
    <property type="match status" value="1"/>
</dbReference>
<dbReference type="InterPro" id="IPR011990">
    <property type="entry name" value="TPR-like_helical_dom_sf"/>
</dbReference>
<dbReference type="SUPFAM" id="SSF55073">
    <property type="entry name" value="Nucleotide cyclase"/>
    <property type="match status" value="2"/>
</dbReference>
<evidence type="ECO:0000313" key="6">
    <source>
        <dbReference type="Proteomes" id="UP000028547"/>
    </source>
</evidence>
<dbReference type="InterPro" id="IPR027417">
    <property type="entry name" value="P-loop_NTPase"/>
</dbReference>
<dbReference type="PANTHER" id="PTHR16305">
    <property type="entry name" value="TESTICULAR SOLUBLE ADENYLYL CYCLASE"/>
    <property type="match status" value="1"/>
</dbReference>
<name>A0A084STE2_9BACT</name>